<dbReference type="GO" id="GO:0005506">
    <property type="term" value="F:iron ion binding"/>
    <property type="evidence" value="ECO:0007669"/>
    <property type="project" value="InterPro"/>
</dbReference>
<dbReference type="GO" id="GO:0016491">
    <property type="term" value="F:oxidoreductase activity"/>
    <property type="evidence" value="ECO:0007669"/>
    <property type="project" value="InterPro"/>
</dbReference>
<dbReference type="InterPro" id="IPR037165">
    <property type="entry name" value="AldOxase/xan_DH_Mopterin-bd_sf"/>
</dbReference>
<dbReference type="SUPFAM" id="SSF54665">
    <property type="entry name" value="CO dehydrogenase molybdoprotein N-domain-like"/>
    <property type="match status" value="1"/>
</dbReference>
<gene>
    <name evidence="3" type="ORF">FHG12_01100</name>
</gene>
<organism evidence="3 4">
    <name type="scientific">Hymenobacter jejuensis</name>
    <dbReference type="NCBI Taxonomy" id="2502781"/>
    <lineage>
        <taxon>Bacteria</taxon>
        <taxon>Pseudomonadati</taxon>
        <taxon>Bacteroidota</taxon>
        <taxon>Cytophagia</taxon>
        <taxon>Cytophagales</taxon>
        <taxon>Hymenobacteraceae</taxon>
        <taxon>Hymenobacter</taxon>
    </lineage>
</organism>
<name>A0A5B7ZWA0_9BACT</name>
<accession>A0A5B7ZWA0</accession>
<proteinExistence type="predicted"/>
<dbReference type="Pfam" id="PF02738">
    <property type="entry name" value="MoCoBD_1"/>
    <property type="match status" value="1"/>
</dbReference>
<dbReference type="InterPro" id="IPR046867">
    <property type="entry name" value="AldOxase/xan_DH_MoCoBD2"/>
</dbReference>
<dbReference type="Gene3D" id="3.90.1170.50">
    <property type="entry name" value="Aldehyde oxidase/xanthine dehydrogenase, a/b hammerhead"/>
    <property type="match status" value="1"/>
</dbReference>
<dbReference type="Pfam" id="PF20256">
    <property type="entry name" value="MoCoBD_2"/>
    <property type="match status" value="1"/>
</dbReference>
<evidence type="ECO:0000313" key="4">
    <source>
        <dbReference type="Proteomes" id="UP000305398"/>
    </source>
</evidence>
<feature type="region of interest" description="Disordered" evidence="1">
    <location>
        <begin position="155"/>
        <end position="184"/>
    </location>
</feature>
<dbReference type="InterPro" id="IPR008274">
    <property type="entry name" value="AldOxase/xan_DH_MoCoBD1"/>
</dbReference>
<keyword evidence="4" id="KW-1185">Reference proteome</keyword>
<dbReference type="KEGG" id="hyj:FHG12_01100"/>
<dbReference type="AlphaFoldDB" id="A0A5B7ZWA0"/>
<dbReference type="PANTHER" id="PTHR11908:SF153">
    <property type="entry name" value="DEHYDROGENASE"/>
    <property type="match status" value="1"/>
</dbReference>
<dbReference type="Pfam" id="PF01315">
    <property type="entry name" value="Ald_Xan_dh_C"/>
    <property type="match status" value="1"/>
</dbReference>
<dbReference type="PANTHER" id="PTHR11908">
    <property type="entry name" value="XANTHINE DEHYDROGENASE"/>
    <property type="match status" value="1"/>
</dbReference>
<sequence length="755" mass="82547">MSHPISNPPVIDLGTGYIGKPTSRVDGPTKVTGAAKYAAEFNVPDLYYGHVVSSPVTKGKITKINAQPVLDLPGVIQVFSHENVPSLAWFDRNYKDDVAPGGSPFRPLHEPNILFSQQPVALVVAETFELARYAASILEIEYEVEEHSTNLEAKRDEGYEPGKGKTGFVPPPKPRGNPEEAYQKAPHQHEGEYIHLAQHNNPMENFATTVEWLGDGKKMKIFDKTQGAMNVQQYLTKIFGLSTDEARVISKYTGGGFGSGLRPQYQVFMAVLAALELKHSVRVSLTRQQMFSFGHRPHTLQTLKLAADDKGTLQSIQHKALAETSHFEDFTEVVVNWSGLLYQCENVKLDYELAKIDAYTPIDMRAPGAATGFFALECALDELAYKAGRDPVEFRLLNYAERDQNEDKPFSSKKLRECYHQGAAKFGWEKRTPEPRSMREGNLLIGYGMAGGCWDASQQKAAAKASLTADGHLTVSSASNDIGTGTYTIMTQIAAETLGLPLEAVTFVLGDTTLPAAPVQGGSWTAASVGSAVKATCDEVAKKVLKLAQKMDDSPLKGVAFEDVQFVDGQIRRNDDITQTVDIREVLQTSGESKVEAESSAAPNKVKQMPYSMHSHNAVFVEVKVDEDLGTVHVTRVVNAVAAGRILNPKTARSQVLGSVVWGISMALMEESVMDHNIGRYMNHNFAEYHIPVMADIHDIDVVLVEEHDDIVNPLGVKGIGEIGFLGVAAAVTNAVYHATGKRVRDLPVSIDKLL</sequence>
<dbReference type="Gene3D" id="3.30.365.10">
    <property type="entry name" value="Aldehyde oxidase/xanthine dehydrogenase, molybdopterin binding domain"/>
    <property type="match status" value="4"/>
</dbReference>
<evidence type="ECO:0000313" key="3">
    <source>
        <dbReference type="EMBL" id="QDA58783.1"/>
    </source>
</evidence>
<dbReference type="InterPro" id="IPR000674">
    <property type="entry name" value="Ald_Oxase/Xan_DH_a/b"/>
</dbReference>
<protein>
    <submittedName>
        <fullName evidence="3">Xanthine dehydrogenase family protein molybdopterin-binding subunit</fullName>
    </submittedName>
</protein>
<dbReference type="InterPro" id="IPR036856">
    <property type="entry name" value="Ald_Oxase/Xan_DH_a/b_sf"/>
</dbReference>
<dbReference type="EMBL" id="CP040896">
    <property type="protein sequence ID" value="QDA58783.1"/>
    <property type="molecule type" value="Genomic_DNA"/>
</dbReference>
<dbReference type="RefSeq" id="WP_139513755.1">
    <property type="nucleotide sequence ID" value="NZ_CP040896.1"/>
</dbReference>
<evidence type="ECO:0000256" key="1">
    <source>
        <dbReference type="SAM" id="MobiDB-lite"/>
    </source>
</evidence>
<feature type="domain" description="Aldehyde oxidase/xanthine dehydrogenase a/b hammerhead" evidence="2">
    <location>
        <begin position="32"/>
        <end position="146"/>
    </location>
</feature>
<dbReference type="SUPFAM" id="SSF56003">
    <property type="entry name" value="Molybdenum cofactor-binding domain"/>
    <property type="match status" value="1"/>
</dbReference>
<dbReference type="InterPro" id="IPR016208">
    <property type="entry name" value="Ald_Oxase/xanthine_DH-like"/>
</dbReference>
<dbReference type="Proteomes" id="UP000305398">
    <property type="component" value="Chromosome"/>
</dbReference>
<evidence type="ECO:0000259" key="2">
    <source>
        <dbReference type="SMART" id="SM01008"/>
    </source>
</evidence>
<dbReference type="SMART" id="SM01008">
    <property type="entry name" value="Ald_Xan_dh_C"/>
    <property type="match status" value="1"/>
</dbReference>
<dbReference type="OrthoDB" id="9759099at2"/>
<reference evidence="3 4" key="1">
    <citation type="submission" date="2019-06" db="EMBL/GenBank/DDBJ databases">
        <authorList>
            <person name="Srinivasan S."/>
        </authorList>
    </citation>
    <scope>NUCLEOTIDE SEQUENCE [LARGE SCALE GENOMIC DNA]</scope>
    <source>
        <strain evidence="3 4">17J68-5</strain>
    </source>
</reference>